<reference evidence="1 2" key="1">
    <citation type="submission" date="2019-01" db="EMBL/GenBank/DDBJ databases">
        <title>Complete genome sequencing of Aequorivita sp. H23M31.</title>
        <authorList>
            <person name="Bae J.-W."/>
        </authorList>
    </citation>
    <scope>NUCLEOTIDE SEQUENCE [LARGE SCALE GENOMIC DNA]</scope>
    <source>
        <strain evidence="1 2">H23M31</strain>
    </source>
</reference>
<keyword evidence="1" id="KW-0378">Hydrolase</keyword>
<keyword evidence="2" id="KW-1185">Reference proteome</keyword>
<dbReference type="KEGG" id="aev:EI546_00855"/>
<dbReference type="RefSeq" id="WP_128248769.1">
    <property type="nucleotide sequence ID" value="NZ_CP034951.1"/>
</dbReference>
<dbReference type="Pfam" id="PF05728">
    <property type="entry name" value="UPF0227"/>
    <property type="match status" value="1"/>
</dbReference>
<dbReference type="OrthoDB" id="1438136at2"/>
<organism evidence="1 2">
    <name type="scientific">Aequorivita ciconiae</name>
    <dbReference type="NCBI Taxonomy" id="2494375"/>
    <lineage>
        <taxon>Bacteria</taxon>
        <taxon>Pseudomonadati</taxon>
        <taxon>Bacteroidota</taxon>
        <taxon>Flavobacteriia</taxon>
        <taxon>Flavobacteriales</taxon>
        <taxon>Flavobacteriaceae</taxon>
        <taxon>Aequorivita</taxon>
    </lineage>
</organism>
<dbReference type="Gene3D" id="3.40.50.1820">
    <property type="entry name" value="alpha/beta hydrolase"/>
    <property type="match status" value="1"/>
</dbReference>
<sequence>MNILYLHGLDGDLAPEKRTILQKYGKVLSPAIDYRTEYNSIELLVEQFKNEKINAVIGSSLGGFVGYYVADAYKISSLLFNPALASRSVSQKIPNFKNPYLSFKQIVLGAQDTVINPRDTFTFLSKNLQEHTNYDIHVRQDLGHQITIQVFKEEVEAFFKKI</sequence>
<name>A0A410FZC9_9FLAO</name>
<dbReference type="GO" id="GO:0016787">
    <property type="term" value="F:hydrolase activity"/>
    <property type="evidence" value="ECO:0007669"/>
    <property type="project" value="UniProtKB-KW"/>
</dbReference>
<dbReference type="InterPro" id="IPR029058">
    <property type="entry name" value="AB_hydrolase_fold"/>
</dbReference>
<gene>
    <name evidence="1" type="ORF">EI546_00855</name>
</gene>
<dbReference type="InterPro" id="IPR008886">
    <property type="entry name" value="UPF0227/Esterase_YqiA"/>
</dbReference>
<dbReference type="EMBL" id="CP034951">
    <property type="protein sequence ID" value="QAA80368.1"/>
    <property type="molecule type" value="Genomic_DNA"/>
</dbReference>
<accession>A0A410FZC9</accession>
<protein>
    <submittedName>
        <fullName evidence="1">Alpha/beta hydrolase</fullName>
    </submittedName>
</protein>
<dbReference type="SUPFAM" id="SSF53474">
    <property type="entry name" value="alpha/beta-Hydrolases"/>
    <property type="match status" value="1"/>
</dbReference>
<proteinExistence type="predicted"/>
<dbReference type="AlphaFoldDB" id="A0A410FZC9"/>
<evidence type="ECO:0000313" key="2">
    <source>
        <dbReference type="Proteomes" id="UP000285517"/>
    </source>
</evidence>
<evidence type="ECO:0000313" key="1">
    <source>
        <dbReference type="EMBL" id="QAA80368.1"/>
    </source>
</evidence>
<dbReference type="Proteomes" id="UP000285517">
    <property type="component" value="Chromosome"/>
</dbReference>